<proteinExistence type="predicted"/>
<keyword evidence="2" id="KW-1185">Reference proteome</keyword>
<organism evidence="1 2">
    <name type="scientific">Acaulospora morrowiae</name>
    <dbReference type="NCBI Taxonomy" id="94023"/>
    <lineage>
        <taxon>Eukaryota</taxon>
        <taxon>Fungi</taxon>
        <taxon>Fungi incertae sedis</taxon>
        <taxon>Mucoromycota</taxon>
        <taxon>Glomeromycotina</taxon>
        <taxon>Glomeromycetes</taxon>
        <taxon>Diversisporales</taxon>
        <taxon>Acaulosporaceae</taxon>
        <taxon>Acaulospora</taxon>
    </lineage>
</organism>
<gene>
    <name evidence="1" type="ORF">AMORRO_LOCUS16916</name>
</gene>
<dbReference type="EMBL" id="CAJVPV010049314">
    <property type="protein sequence ID" value="CAG8775932.1"/>
    <property type="molecule type" value="Genomic_DNA"/>
</dbReference>
<name>A0A9N9NVH6_9GLOM</name>
<feature type="non-terminal residue" evidence="1">
    <location>
        <position position="42"/>
    </location>
</feature>
<reference evidence="1" key="1">
    <citation type="submission" date="2021-06" db="EMBL/GenBank/DDBJ databases">
        <authorList>
            <person name="Kallberg Y."/>
            <person name="Tangrot J."/>
            <person name="Rosling A."/>
        </authorList>
    </citation>
    <scope>NUCLEOTIDE SEQUENCE</scope>
    <source>
        <strain evidence="1">CL551</strain>
    </source>
</reference>
<dbReference type="AlphaFoldDB" id="A0A9N9NVH6"/>
<dbReference type="Proteomes" id="UP000789342">
    <property type="component" value="Unassembled WGS sequence"/>
</dbReference>
<protein>
    <submittedName>
        <fullName evidence="1">3422_t:CDS:1</fullName>
    </submittedName>
</protein>
<dbReference type="OrthoDB" id="198652at2759"/>
<sequence>KVVSEKNDNKMAVKIRRYEYRLLDFLKERQVKPPPHPFFEIK</sequence>
<comment type="caution">
    <text evidence="1">The sequence shown here is derived from an EMBL/GenBank/DDBJ whole genome shotgun (WGS) entry which is preliminary data.</text>
</comment>
<accession>A0A9N9NVH6</accession>
<evidence type="ECO:0000313" key="2">
    <source>
        <dbReference type="Proteomes" id="UP000789342"/>
    </source>
</evidence>
<evidence type="ECO:0000313" key="1">
    <source>
        <dbReference type="EMBL" id="CAG8775932.1"/>
    </source>
</evidence>